<dbReference type="Gene3D" id="3.10.310.30">
    <property type="match status" value="1"/>
</dbReference>
<dbReference type="GO" id="GO:0003676">
    <property type="term" value="F:nucleic acid binding"/>
    <property type="evidence" value="ECO:0007669"/>
    <property type="project" value="InterPro"/>
</dbReference>
<evidence type="ECO:0000259" key="1">
    <source>
        <dbReference type="Pfam" id="PF01368"/>
    </source>
</evidence>
<accession>A0A9D5K890</accession>
<dbReference type="EMBL" id="WJKJ01000061">
    <property type="protein sequence ID" value="MBD3363965.1"/>
    <property type="molecule type" value="Genomic_DNA"/>
</dbReference>
<dbReference type="InterPro" id="IPR038763">
    <property type="entry name" value="DHH_sf"/>
</dbReference>
<dbReference type="Proteomes" id="UP000630660">
    <property type="component" value="Unassembled WGS sequence"/>
</dbReference>
<dbReference type="Gene3D" id="3.90.1640.30">
    <property type="match status" value="1"/>
</dbReference>
<dbReference type="AlphaFoldDB" id="A0A9D5K890"/>
<protein>
    <recommendedName>
        <fullName evidence="5">Single-stranded-DNA-specific exonuclease RecJ</fullName>
    </recommendedName>
</protein>
<gene>
    <name evidence="3" type="ORF">GF359_01990</name>
</gene>
<dbReference type="SUPFAM" id="SSF64182">
    <property type="entry name" value="DHH phosphoesterases"/>
    <property type="match status" value="1"/>
</dbReference>
<evidence type="ECO:0008006" key="5">
    <source>
        <dbReference type="Google" id="ProtNLM"/>
    </source>
</evidence>
<organism evidence="3 4">
    <name type="scientific">candidate division WOR-3 bacterium</name>
    <dbReference type="NCBI Taxonomy" id="2052148"/>
    <lineage>
        <taxon>Bacteria</taxon>
        <taxon>Bacteria division WOR-3</taxon>
    </lineage>
</organism>
<dbReference type="Pfam" id="PF01368">
    <property type="entry name" value="DHH"/>
    <property type="match status" value="1"/>
</dbReference>
<dbReference type="Pfam" id="PF02272">
    <property type="entry name" value="DHHA1"/>
    <property type="match status" value="1"/>
</dbReference>
<dbReference type="GO" id="GO:0004527">
    <property type="term" value="F:exonuclease activity"/>
    <property type="evidence" value="ECO:0007669"/>
    <property type="project" value="UniProtKB-KW"/>
</dbReference>
<comment type="caution">
    <text evidence="3">The sequence shown here is derived from an EMBL/GenBank/DDBJ whole genome shotgun (WGS) entry which is preliminary data.</text>
</comment>
<feature type="domain" description="DHHA1" evidence="2">
    <location>
        <begin position="325"/>
        <end position="414"/>
    </location>
</feature>
<evidence type="ECO:0000259" key="2">
    <source>
        <dbReference type="Pfam" id="PF02272"/>
    </source>
</evidence>
<evidence type="ECO:0000313" key="4">
    <source>
        <dbReference type="Proteomes" id="UP000630660"/>
    </source>
</evidence>
<dbReference type="InterPro" id="IPR051673">
    <property type="entry name" value="SSDNA_exonuclease_RecJ"/>
</dbReference>
<proteinExistence type="predicted"/>
<dbReference type="InterPro" id="IPR003156">
    <property type="entry name" value="DHHA1_dom"/>
</dbReference>
<feature type="domain" description="DDH" evidence="1">
    <location>
        <begin position="58"/>
        <end position="189"/>
    </location>
</feature>
<dbReference type="PANTHER" id="PTHR30255:SF2">
    <property type="entry name" value="SINGLE-STRANDED-DNA-SPECIFIC EXONUCLEASE RECJ"/>
    <property type="match status" value="1"/>
</dbReference>
<sequence>MKVASQVLAYLEQRGIKSPEHQMRFLFPRLSDHYDPLLLKGMKDALELLKPAVKEKKRVLIWGDADLDGISSTVLVKSALLDLGLERVEVRIPTRDSPGFGLIPEEIKTFKESGGDLIVTVDVGITNLEEAKLAKELGLELIITDHHELLEPAPDAICINPKQTDCSYPFRELAGTGVALKLVSALYRELVGLSTEELAKLRPHYWMFAALGTVSDRCPLIDENRLIVHEGLSRYREGKWPSLDSWLEAMGLEASNLTVFDLYSRGISPFYSTDPEEVVELLLSRNKEWMRNRYSELKILASSWQRGKQYMIAEAEKTAKQVGGIVVSLTGNIDPAYLGTAAHSLREHHTRNAIVLTPKGNAWRAECRGLEEGDLLRHLARFEEMFKTFGGHRKACGFTLKAGKLDDFLEALENEPIPCPEHQDKDAERPVLNFPLNGNIEDWSLLAPFGEGNPPPRLRAKKVKITESTSGYKVDGIPIYLPIFLRHLPSTNGRFDMEYTVKADGTIRVLRLIPVA</sequence>
<reference evidence="3" key="1">
    <citation type="submission" date="2019-11" db="EMBL/GenBank/DDBJ databases">
        <title>Microbial mats filling the niche in hypersaline microbial mats.</title>
        <authorList>
            <person name="Wong H.L."/>
            <person name="Macleod F.I."/>
            <person name="White R.A. III"/>
            <person name="Burns B.P."/>
        </authorList>
    </citation>
    <scope>NUCLEOTIDE SEQUENCE</scope>
    <source>
        <strain evidence="3">Bin_327</strain>
    </source>
</reference>
<dbReference type="PANTHER" id="PTHR30255">
    <property type="entry name" value="SINGLE-STRANDED-DNA-SPECIFIC EXONUCLEASE RECJ"/>
    <property type="match status" value="1"/>
</dbReference>
<dbReference type="InterPro" id="IPR001667">
    <property type="entry name" value="DDH_dom"/>
</dbReference>
<name>A0A9D5K890_UNCW3</name>
<evidence type="ECO:0000313" key="3">
    <source>
        <dbReference type="EMBL" id="MBD3363965.1"/>
    </source>
</evidence>